<evidence type="ECO:0000256" key="1">
    <source>
        <dbReference type="ARBA" id="ARBA00023015"/>
    </source>
</evidence>
<dbReference type="EMBL" id="WBMT01000012">
    <property type="protein sequence ID" value="KAB2346018.1"/>
    <property type="molecule type" value="Genomic_DNA"/>
</dbReference>
<comment type="caution">
    <text evidence="4">The sequence shown here is derived from an EMBL/GenBank/DDBJ whole genome shotgun (WGS) entry which is preliminary data.</text>
</comment>
<dbReference type="InterPro" id="IPR027383">
    <property type="entry name" value="Znf_put"/>
</dbReference>
<keyword evidence="1" id="KW-0805">Transcription regulation</keyword>
<organism evidence="4 5">
    <name type="scientific">Actinomadura rudentiformis</name>
    <dbReference type="NCBI Taxonomy" id="359158"/>
    <lineage>
        <taxon>Bacteria</taxon>
        <taxon>Bacillati</taxon>
        <taxon>Actinomycetota</taxon>
        <taxon>Actinomycetes</taxon>
        <taxon>Streptosporangiales</taxon>
        <taxon>Thermomonosporaceae</taxon>
        <taxon>Actinomadura</taxon>
    </lineage>
</organism>
<feature type="domain" description="Putative zinc-finger" evidence="3">
    <location>
        <begin position="11"/>
        <end position="38"/>
    </location>
</feature>
<dbReference type="Gene3D" id="1.10.10.1320">
    <property type="entry name" value="Anti-sigma factor, zinc-finger domain"/>
    <property type="match status" value="1"/>
</dbReference>
<keyword evidence="2" id="KW-0804">Transcription</keyword>
<reference evidence="4 5" key="1">
    <citation type="submission" date="2019-09" db="EMBL/GenBank/DDBJ databases">
        <title>Actinomadura physcomitrii sp. nov., a novel actinomycete isolated from moss [Physcomitrium sphaericum (Ludw) Fuernr].</title>
        <authorList>
            <person name="Zhuang X."/>
            <person name="Liu C."/>
        </authorList>
    </citation>
    <scope>NUCLEOTIDE SEQUENCE [LARGE SCALE GENOMIC DNA]</scope>
    <source>
        <strain evidence="4 5">HMC1</strain>
    </source>
</reference>
<dbReference type="RefSeq" id="WP_151564081.1">
    <property type="nucleotide sequence ID" value="NZ_WBMT01000012.1"/>
</dbReference>
<evidence type="ECO:0000256" key="2">
    <source>
        <dbReference type="ARBA" id="ARBA00023163"/>
    </source>
</evidence>
<protein>
    <submittedName>
        <fullName evidence="4">Zf-HC2 domain-containing protein</fullName>
    </submittedName>
</protein>
<accession>A0A6H9YKA0</accession>
<gene>
    <name evidence="4" type="ORF">F8566_25220</name>
</gene>
<dbReference type="InterPro" id="IPR041916">
    <property type="entry name" value="Anti_sigma_zinc_sf"/>
</dbReference>
<sequence length="85" mass="9052">MQGICGYQLDLGVYALGQLTGPEAADLRAHLPMCASCQAELNELQDVVRVLARTRKGAGRRSRSGAFAKRFSGACAASRGQEPSR</sequence>
<dbReference type="OrthoDB" id="5242431at2"/>
<keyword evidence="5" id="KW-1185">Reference proteome</keyword>
<dbReference type="Proteomes" id="UP000468735">
    <property type="component" value="Unassembled WGS sequence"/>
</dbReference>
<evidence type="ECO:0000313" key="4">
    <source>
        <dbReference type="EMBL" id="KAB2346018.1"/>
    </source>
</evidence>
<evidence type="ECO:0000259" key="3">
    <source>
        <dbReference type="Pfam" id="PF13490"/>
    </source>
</evidence>
<dbReference type="AlphaFoldDB" id="A0A6H9YKA0"/>
<proteinExistence type="predicted"/>
<name>A0A6H9YKA0_9ACTN</name>
<dbReference type="Pfam" id="PF13490">
    <property type="entry name" value="zf-HC2"/>
    <property type="match status" value="1"/>
</dbReference>
<evidence type="ECO:0000313" key="5">
    <source>
        <dbReference type="Proteomes" id="UP000468735"/>
    </source>
</evidence>